<dbReference type="Proteomes" id="UP000320176">
    <property type="component" value="Unassembled WGS sequence"/>
</dbReference>
<dbReference type="EMBL" id="SJPN01000027">
    <property type="protein sequence ID" value="TWT89160.1"/>
    <property type="molecule type" value="Genomic_DNA"/>
</dbReference>
<sequence length="129" mass="14684">MFLDDPDFPTADSAVENAPAIRNLPFVADQRVYSLKLTSDERRSAKQYLQREQLPDQGQNLTAGLKDDRQDRWESVPDRYHLLSDLRYRHIVISICFQDIPTCGKEDAPNSIFSFLVPEVQADSGSALQ</sequence>
<protein>
    <submittedName>
        <fullName evidence="2">Uncharacterized protein</fullName>
    </submittedName>
</protein>
<proteinExistence type="predicted"/>
<name>A0A5C5ZPL2_9BACT</name>
<organism evidence="2 3">
    <name type="scientific">Stieleria varia</name>
    <dbReference type="NCBI Taxonomy" id="2528005"/>
    <lineage>
        <taxon>Bacteria</taxon>
        <taxon>Pseudomonadati</taxon>
        <taxon>Planctomycetota</taxon>
        <taxon>Planctomycetia</taxon>
        <taxon>Pirellulales</taxon>
        <taxon>Pirellulaceae</taxon>
        <taxon>Stieleria</taxon>
    </lineage>
</organism>
<feature type="region of interest" description="Disordered" evidence="1">
    <location>
        <begin position="44"/>
        <end position="66"/>
    </location>
</feature>
<dbReference type="AlphaFoldDB" id="A0A5C5ZPL2"/>
<evidence type="ECO:0000256" key="1">
    <source>
        <dbReference type="SAM" id="MobiDB-lite"/>
    </source>
</evidence>
<reference evidence="2 3" key="1">
    <citation type="submission" date="2019-02" db="EMBL/GenBank/DDBJ databases">
        <title>Deep-cultivation of Planctomycetes and their phenomic and genomic characterization uncovers novel biology.</title>
        <authorList>
            <person name="Wiegand S."/>
            <person name="Jogler M."/>
            <person name="Boedeker C."/>
            <person name="Pinto D."/>
            <person name="Vollmers J."/>
            <person name="Rivas-Marin E."/>
            <person name="Kohn T."/>
            <person name="Peeters S.H."/>
            <person name="Heuer A."/>
            <person name="Rast P."/>
            <person name="Oberbeckmann S."/>
            <person name="Bunk B."/>
            <person name="Jeske O."/>
            <person name="Meyerdierks A."/>
            <person name="Storesund J.E."/>
            <person name="Kallscheuer N."/>
            <person name="Luecker S."/>
            <person name="Lage O.M."/>
            <person name="Pohl T."/>
            <person name="Merkel B.J."/>
            <person name="Hornburger P."/>
            <person name="Mueller R.-W."/>
            <person name="Bruemmer F."/>
            <person name="Labrenz M."/>
            <person name="Spormann A.M."/>
            <person name="Op Den Camp H."/>
            <person name="Overmann J."/>
            <person name="Amann R."/>
            <person name="Jetten M.S.M."/>
            <person name="Mascher T."/>
            <person name="Medema M.H."/>
            <person name="Devos D.P."/>
            <person name="Kaster A.-K."/>
            <person name="Ovreas L."/>
            <person name="Rohde M."/>
            <person name="Galperin M.Y."/>
            <person name="Jogler C."/>
        </authorList>
    </citation>
    <scope>NUCLEOTIDE SEQUENCE [LARGE SCALE GENOMIC DNA]</scope>
    <source>
        <strain evidence="2 3">Pla52n</strain>
    </source>
</reference>
<dbReference type="RefSeq" id="WP_146523732.1">
    <property type="nucleotide sequence ID" value="NZ_CP151726.1"/>
</dbReference>
<keyword evidence="3" id="KW-1185">Reference proteome</keyword>
<evidence type="ECO:0000313" key="3">
    <source>
        <dbReference type="Proteomes" id="UP000320176"/>
    </source>
</evidence>
<evidence type="ECO:0000313" key="2">
    <source>
        <dbReference type="EMBL" id="TWT89160.1"/>
    </source>
</evidence>
<accession>A0A5C5ZPL2</accession>
<gene>
    <name evidence="2" type="ORF">Pla52n_68930</name>
</gene>
<comment type="caution">
    <text evidence="2">The sequence shown here is derived from an EMBL/GenBank/DDBJ whole genome shotgun (WGS) entry which is preliminary data.</text>
</comment>